<name>A0A1B6KK79_9HEMI</name>
<feature type="compositionally biased region" description="Polar residues" evidence="1">
    <location>
        <begin position="100"/>
        <end position="112"/>
    </location>
</feature>
<dbReference type="Pfam" id="PF00620">
    <property type="entry name" value="RhoGAP"/>
    <property type="match status" value="1"/>
</dbReference>
<dbReference type="GO" id="GO:0097149">
    <property type="term" value="C:centralspindlin complex"/>
    <property type="evidence" value="ECO:0007669"/>
    <property type="project" value="TreeGrafter"/>
</dbReference>
<accession>A0A1B6KK79</accession>
<feature type="domain" description="Rho-GAP" evidence="2">
    <location>
        <begin position="1"/>
        <end position="112"/>
    </location>
</feature>
<feature type="non-terminal residue" evidence="3">
    <location>
        <position position="112"/>
    </location>
</feature>
<dbReference type="PANTHER" id="PTHR46199">
    <property type="entry name" value="RAC GTPASE-ACTIVATING PROTEIN 1"/>
    <property type="match status" value="1"/>
</dbReference>
<evidence type="ECO:0000313" key="3">
    <source>
        <dbReference type="EMBL" id="JAT11850.1"/>
    </source>
</evidence>
<dbReference type="PROSITE" id="PS50238">
    <property type="entry name" value="RHOGAP"/>
    <property type="match status" value="1"/>
</dbReference>
<dbReference type="AlphaFoldDB" id="A0A1B6KK79"/>
<dbReference type="GO" id="GO:0005096">
    <property type="term" value="F:GTPase activator activity"/>
    <property type="evidence" value="ECO:0007669"/>
    <property type="project" value="TreeGrafter"/>
</dbReference>
<dbReference type="InterPro" id="IPR008936">
    <property type="entry name" value="Rho_GTPase_activation_prot"/>
</dbReference>
<dbReference type="GO" id="GO:0005634">
    <property type="term" value="C:nucleus"/>
    <property type="evidence" value="ECO:0007669"/>
    <property type="project" value="TreeGrafter"/>
</dbReference>
<dbReference type="PANTHER" id="PTHR46199:SF3">
    <property type="entry name" value="RAC GTPASE-ACTIVATING PROTEIN 1"/>
    <property type="match status" value="1"/>
</dbReference>
<protein>
    <recommendedName>
        <fullName evidence="2">Rho-GAP domain-containing protein</fullName>
    </recommendedName>
</protein>
<dbReference type="GO" id="GO:0007266">
    <property type="term" value="P:Rho protein signal transduction"/>
    <property type="evidence" value="ECO:0007669"/>
    <property type="project" value="TreeGrafter"/>
</dbReference>
<evidence type="ECO:0000256" key="1">
    <source>
        <dbReference type="SAM" id="MobiDB-lite"/>
    </source>
</evidence>
<proteinExistence type="predicted"/>
<dbReference type="InterPro" id="IPR000198">
    <property type="entry name" value="RhoGAP_dom"/>
</dbReference>
<dbReference type="GO" id="GO:0051256">
    <property type="term" value="P:mitotic spindle midzone assembly"/>
    <property type="evidence" value="ECO:0007669"/>
    <property type="project" value="TreeGrafter"/>
</dbReference>
<evidence type="ECO:0000259" key="2">
    <source>
        <dbReference type="PROSITE" id="PS50238"/>
    </source>
</evidence>
<dbReference type="GO" id="GO:0032154">
    <property type="term" value="C:cleavage furrow"/>
    <property type="evidence" value="ECO:0007669"/>
    <property type="project" value="TreeGrafter"/>
</dbReference>
<organism evidence="3">
    <name type="scientific">Graphocephala atropunctata</name>
    <dbReference type="NCBI Taxonomy" id="36148"/>
    <lineage>
        <taxon>Eukaryota</taxon>
        <taxon>Metazoa</taxon>
        <taxon>Ecdysozoa</taxon>
        <taxon>Arthropoda</taxon>
        <taxon>Hexapoda</taxon>
        <taxon>Insecta</taxon>
        <taxon>Pterygota</taxon>
        <taxon>Neoptera</taxon>
        <taxon>Paraneoptera</taxon>
        <taxon>Hemiptera</taxon>
        <taxon>Auchenorrhyncha</taxon>
        <taxon>Membracoidea</taxon>
        <taxon>Cicadellidae</taxon>
        <taxon>Cicadellinae</taxon>
        <taxon>Cicadellini</taxon>
        <taxon>Graphocephala</taxon>
    </lineage>
</organism>
<dbReference type="GO" id="GO:0000281">
    <property type="term" value="P:mitotic cytokinesis"/>
    <property type="evidence" value="ECO:0007669"/>
    <property type="project" value="TreeGrafter"/>
</dbReference>
<dbReference type="Gene3D" id="1.10.555.10">
    <property type="entry name" value="Rho GTPase activation protein"/>
    <property type="match status" value="1"/>
</dbReference>
<dbReference type="GO" id="GO:0051233">
    <property type="term" value="C:spindle midzone"/>
    <property type="evidence" value="ECO:0007669"/>
    <property type="project" value="TreeGrafter"/>
</dbReference>
<feature type="region of interest" description="Disordered" evidence="1">
    <location>
        <begin position="90"/>
        <end position="112"/>
    </location>
</feature>
<dbReference type="EMBL" id="GEBQ01028127">
    <property type="protein sequence ID" value="JAT11850.1"/>
    <property type="molecule type" value="Transcribed_RNA"/>
</dbReference>
<sequence>MHCIKEIEDRRLTETSIYKVPGSDREIEALKEKSMEVRRMPRLTEVDIHVICSCMKDFLRNLKEVLVSHALWWEFARDAEQYNVGKQRAKLQQAIPQLPQPNRDTSPTSSCT</sequence>
<dbReference type="SUPFAM" id="SSF48350">
    <property type="entry name" value="GTPase activation domain, GAP"/>
    <property type="match status" value="1"/>
</dbReference>
<gene>
    <name evidence="3" type="ORF">g.5897</name>
</gene>
<reference evidence="3" key="1">
    <citation type="submission" date="2015-11" db="EMBL/GenBank/DDBJ databases">
        <title>De novo transcriptome assembly of four potential Pierce s Disease insect vectors from Arizona vineyards.</title>
        <authorList>
            <person name="Tassone E.E."/>
        </authorList>
    </citation>
    <scope>NUCLEOTIDE SEQUENCE</scope>
</reference>
<dbReference type="GO" id="GO:0030496">
    <property type="term" value="C:midbody"/>
    <property type="evidence" value="ECO:0007669"/>
    <property type="project" value="TreeGrafter"/>
</dbReference>